<comment type="caution">
    <text evidence="3">The sequence shown here is derived from an EMBL/GenBank/DDBJ whole genome shotgun (WGS) entry which is preliminary data.</text>
</comment>
<feature type="chain" id="PRO_5035315130" description="DUF5666 domain-containing protein" evidence="2">
    <location>
        <begin position="26"/>
        <end position="160"/>
    </location>
</feature>
<feature type="region of interest" description="Disordered" evidence="1">
    <location>
        <begin position="138"/>
        <end position="160"/>
    </location>
</feature>
<gene>
    <name evidence="3" type="ORF">IFK94_09745</name>
</gene>
<protein>
    <recommendedName>
        <fullName evidence="5">DUF5666 domain-containing protein</fullName>
    </recommendedName>
</protein>
<dbReference type="AlphaFoldDB" id="A0A8J6XZP8"/>
<feature type="compositionally biased region" description="Gly residues" evidence="1">
    <location>
        <begin position="149"/>
        <end position="160"/>
    </location>
</feature>
<feature type="signal peptide" evidence="2">
    <location>
        <begin position="1"/>
        <end position="25"/>
    </location>
</feature>
<accession>A0A8J6XZP8</accession>
<reference evidence="3 4" key="1">
    <citation type="submission" date="2020-08" db="EMBL/GenBank/DDBJ databases">
        <title>Acidobacteriota in marine sediments use diverse sulfur dissimilation pathways.</title>
        <authorList>
            <person name="Wasmund K."/>
        </authorList>
    </citation>
    <scope>NUCLEOTIDE SEQUENCE [LARGE SCALE GENOMIC DNA]</scope>
    <source>
        <strain evidence="3">MAG AM4</strain>
    </source>
</reference>
<evidence type="ECO:0000313" key="4">
    <source>
        <dbReference type="Proteomes" id="UP000648239"/>
    </source>
</evidence>
<keyword evidence="2" id="KW-0732">Signal</keyword>
<sequence length="160" mass="16773">MNRTVCGRLAAALIVLLATTGFASAAGDGAGPVRTSMKTVTGVVESLAVVPAEGGIDVVRVTLILDEKTGASLDVLLAPEGLMDEIGFTVQEGDRLKVKYFLDEEGPARAHKVLNTTRGSMVRFRTLRQIPLWSNQGAWQGGAARSQPGNGGDPTRGGRN</sequence>
<proteinExistence type="predicted"/>
<name>A0A8J6XZP8_9BACT</name>
<organism evidence="3 4">
    <name type="scientific">Candidatus Polarisedimenticola svalbardensis</name>
    <dbReference type="NCBI Taxonomy" id="2886004"/>
    <lineage>
        <taxon>Bacteria</taxon>
        <taxon>Pseudomonadati</taxon>
        <taxon>Acidobacteriota</taxon>
        <taxon>Candidatus Polarisedimenticolia</taxon>
        <taxon>Candidatus Polarisedimenticolales</taxon>
        <taxon>Candidatus Polarisedimenticolaceae</taxon>
        <taxon>Candidatus Polarisedimenticola</taxon>
    </lineage>
</organism>
<evidence type="ECO:0000313" key="3">
    <source>
        <dbReference type="EMBL" id="MBD3868395.1"/>
    </source>
</evidence>
<dbReference type="EMBL" id="JACXWD010000030">
    <property type="protein sequence ID" value="MBD3868395.1"/>
    <property type="molecule type" value="Genomic_DNA"/>
</dbReference>
<evidence type="ECO:0000256" key="1">
    <source>
        <dbReference type="SAM" id="MobiDB-lite"/>
    </source>
</evidence>
<evidence type="ECO:0008006" key="5">
    <source>
        <dbReference type="Google" id="ProtNLM"/>
    </source>
</evidence>
<evidence type="ECO:0000256" key="2">
    <source>
        <dbReference type="SAM" id="SignalP"/>
    </source>
</evidence>
<dbReference type="Proteomes" id="UP000648239">
    <property type="component" value="Unassembled WGS sequence"/>
</dbReference>